<dbReference type="RefSeq" id="WP_094573900.1">
    <property type="nucleotide sequence ID" value="NZ_JBHEEL010000002.1"/>
</dbReference>
<protein>
    <submittedName>
        <fullName evidence="5">FCD domain protein</fullName>
    </submittedName>
</protein>
<reference evidence="5 6" key="1">
    <citation type="submission" date="2017-07" db="EMBL/GenBank/DDBJ databases">
        <title>Phylogenetic study on the rhizospheric bacterium Ochrobactrum sp. A44.</title>
        <authorList>
            <person name="Krzyzanowska D.M."/>
            <person name="Ossowicki A."/>
            <person name="Rajewska M."/>
            <person name="Maciag T."/>
            <person name="Kaczynski Z."/>
            <person name="Czerwicka M."/>
            <person name="Jafra S."/>
        </authorList>
    </citation>
    <scope>NUCLEOTIDE SEQUENCE [LARGE SCALE GENOMIC DNA]</scope>
    <source>
        <strain evidence="5 6">PR17</strain>
    </source>
</reference>
<dbReference type="CDD" id="cd07377">
    <property type="entry name" value="WHTH_GntR"/>
    <property type="match status" value="1"/>
</dbReference>
<keyword evidence="6" id="KW-1185">Reference proteome</keyword>
<keyword evidence="2" id="KW-0238">DNA-binding</keyword>
<evidence type="ECO:0000313" key="6">
    <source>
        <dbReference type="Proteomes" id="UP000216345"/>
    </source>
</evidence>
<dbReference type="Gene3D" id="1.10.10.10">
    <property type="entry name" value="Winged helix-like DNA-binding domain superfamily/Winged helix DNA-binding domain"/>
    <property type="match status" value="1"/>
</dbReference>
<name>A0A256FSQ9_9HYPH</name>
<accession>A0A256FSQ9</accession>
<comment type="caution">
    <text evidence="5">The sequence shown here is derived from an EMBL/GenBank/DDBJ whole genome shotgun (WGS) entry which is preliminary data.</text>
</comment>
<dbReference type="PANTHER" id="PTHR43537">
    <property type="entry name" value="TRANSCRIPTIONAL REGULATOR, GNTR FAMILY"/>
    <property type="match status" value="1"/>
</dbReference>
<evidence type="ECO:0000256" key="2">
    <source>
        <dbReference type="ARBA" id="ARBA00023125"/>
    </source>
</evidence>
<dbReference type="SMART" id="SM00345">
    <property type="entry name" value="HTH_GNTR"/>
    <property type="match status" value="1"/>
</dbReference>
<dbReference type="InterPro" id="IPR011711">
    <property type="entry name" value="GntR_C"/>
</dbReference>
<dbReference type="PROSITE" id="PS50949">
    <property type="entry name" value="HTH_GNTR"/>
    <property type="match status" value="1"/>
</dbReference>
<dbReference type="AlphaFoldDB" id="A0A256FSQ9"/>
<dbReference type="Pfam" id="PF00392">
    <property type="entry name" value="GntR"/>
    <property type="match status" value="1"/>
</dbReference>
<dbReference type="PRINTS" id="PR00035">
    <property type="entry name" value="HTHGNTR"/>
</dbReference>
<dbReference type="InterPro" id="IPR036388">
    <property type="entry name" value="WH-like_DNA-bd_sf"/>
</dbReference>
<dbReference type="GO" id="GO:0003677">
    <property type="term" value="F:DNA binding"/>
    <property type="evidence" value="ECO:0007669"/>
    <property type="project" value="UniProtKB-KW"/>
</dbReference>
<dbReference type="OrthoDB" id="9810548at2"/>
<evidence type="ECO:0000259" key="4">
    <source>
        <dbReference type="PROSITE" id="PS50949"/>
    </source>
</evidence>
<evidence type="ECO:0000256" key="3">
    <source>
        <dbReference type="ARBA" id="ARBA00023163"/>
    </source>
</evidence>
<sequence length="220" mass="25342">MLTENQTSSAVASNRITDAMRDAILKGELKPGSRLRQEALASTYNASRIPIREALRQLESEGLITLVPNSGAWVSKLDQSECVEIYKIREQLEPLALRESCQNLSDATLTRLEELVTEIRDAQDIDEFLHLDREFHLLSYQGARMLTLLQMIRQFWNSTQQYRRAYALSVELNDRSAVHHEHWLLVDALKRKDATHAGLILGGHIRRTRMELLHRPDLFQ</sequence>
<dbReference type="Proteomes" id="UP000216345">
    <property type="component" value="Unassembled WGS sequence"/>
</dbReference>
<keyword evidence="1" id="KW-0805">Transcription regulation</keyword>
<feature type="domain" description="HTH gntR-type" evidence="4">
    <location>
        <begin position="10"/>
        <end position="77"/>
    </location>
</feature>
<dbReference type="InterPro" id="IPR008920">
    <property type="entry name" value="TF_FadR/GntR_C"/>
</dbReference>
<dbReference type="SUPFAM" id="SSF46785">
    <property type="entry name" value="Winged helix' DNA-binding domain"/>
    <property type="match status" value="1"/>
</dbReference>
<dbReference type="PANTHER" id="PTHR43537:SF41">
    <property type="entry name" value="TRANSCRIPTIONAL REGULATORY PROTEIN"/>
    <property type="match status" value="1"/>
</dbReference>
<gene>
    <name evidence="5" type="ORF">CEV32_3511</name>
</gene>
<keyword evidence="3" id="KW-0804">Transcription</keyword>
<proteinExistence type="predicted"/>
<organism evidence="5 6">
    <name type="scientific">Brucella rhizosphaerae</name>
    <dbReference type="NCBI Taxonomy" id="571254"/>
    <lineage>
        <taxon>Bacteria</taxon>
        <taxon>Pseudomonadati</taxon>
        <taxon>Pseudomonadota</taxon>
        <taxon>Alphaproteobacteria</taxon>
        <taxon>Hyphomicrobiales</taxon>
        <taxon>Brucellaceae</taxon>
        <taxon>Brucella/Ochrobactrum group</taxon>
        <taxon>Brucella</taxon>
    </lineage>
</organism>
<dbReference type="Gene3D" id="1.20.120.530">
    <property type="entry name" value="GntR ligand-binding domain-like"/>
    <property type="match status" value="1"/>
</dbReference>
<evidence type="ECO:0000313" key="5">
    <source>
        <dbReference type="EMBL" id="OYR17873.1"/>
    </source>
</evidence>
<dbReference type="SUPFAM" id="SSF48008">
    <property type="entry name" value="GntR ligand-binding domain-like"/>
    <property type="match status" value="1"/>
</dbReference>
<dbReference type="InterPro" id="IPR036390">
    <property type="entry name" value="WH_DNA-bd_sf"/>
</dbReference>
<dbReference type="GO" id="GO:0003700">
    <property type="term" value="F:DNA-binding transcription factor activity"/>
    <property type="evidence" value="ECO:0007669"/>
    <property type="project" value="InterPro"/>
</dbReference>
<dbReference type="Pfam" id="PF07729">
    <property type="entry name" value="FCD"/>
    <property type="match status" value="1"/>
</dbReference>
<dbReference type="EMBL" id="NNRK01000017">
    <property type="protein sequence ID" value="OYR17873.1"/>
    <property type="molecule type" value="Genomic_DNA"/>
</dbReference>
<dbReference type="SMART" id="SM00895">
    <property type="entry name" value="FCD"/>
    <property type="match status" value="1"/>
</dbReference>
<evidence type="ECO:0000256" key="1">
    <source>
        <dbReference type="ARBA" id="ARBA00023015"/>
    </source>
</evidence>
<dbReference type="InterPro" id="IPR000524">
    <property type="entry name" value="Tscrpt_reg_HTH_GntR"/>
</dbReference>